<sequence>MTAEQVLSTIPDADLPEDVEDKKFNFFAKKAADASTGTGESVQIPEAQPNCLSGLTIVFTGVLPRLDRDTSENLAKRYGAKVTKSISGKTSLVVIGDEAGPSKIKKIKSLHIKAINEDGFIQLLQSMPMEGGDGAAAQKAKLKREEEERKIVEEAEEEERRAQEEEARQKRLLEARKAASIEKASHSQSSHREPAEVPRIIPDSEKLWTVKYAPSRIDQLCGNKGQVQKLQNWLSNWFDNAKKDFKVPGRDGSGIYRACLISGPPGIGKTSAAHLVAKSLGFDILEKNASDVRSKSLLNSNLKSVLTNTSVVGFFKHRDENIQHTQNDRRFCLIMDEVDGMSSGDHGGAGALSAFCKITHMPMILICNDKSLPKMRTFDRVTLDLPFRRPSEAEMKSRLMSIALREKIKLDPTVIGQLVQATGNDIRQIINLLSTVSKTQSSIGGEQAKDAANSWKKQTVLKPFDITARLLNAQIYSPNAKHSLNDKIDLYFNDIDFAPLMIQENYLSTRPSDARTPQDHLRRVANAADDISESDRINSLIRSSEQQWSLLPFHGVMSSVKPSSQVAGQISQRINFAGWLGQNSKAMKYQRMLQDLQYHTRLRTSTDKKELRLDYLPTLRQRLTEPLLQGEEQGIQPVIDIMDYYYLTKEDWDNIVDLGVGRYKGELVLKGISTKTKSAFTRSYNSTTHPIAIYKTGNSVGAMVSSKKNVDYEDVIEDDTNTPDKDDEEVDPDKIDSKKDKLIKEVKPKKTARKAKAAPKGRKK</sequence>
<organism evidence="12 13">
    <name type="scientific">Scheffersomyces stipitis (strain ATCC 58785 / CBS 6054 / NBRC 10063 / NRRL Y-11545)</name>
    <name type="common">Yeast</name>
    <name type="synonym">Pichia stipitis</name>
    <dbReference type="NCBI Taxonomy" id="322104"/>
    <lineage>
        <taxon>Eukaryota</taxon>
        <taxon>Fungi</taxon>
        <taxon>Dikarya</taxon>
        <taxon>Ascomycota</taxon>
        <taxon>Saccharomycotina</taxon>
        <taxon>Pichiomycetes</taxon>
        <taxon>Debaryomycetaceae</taxon>
        <taxon>Scheffersomyces</taxon>
    </lineage>
</organism>
<dbReference type="InterPro" id="IPR036420">
    <property type="entry name" value="BRCT_dom_sf"/>
</dbReference>
<evidence type="ECO:0000256" key="6">
    <source>
        <dbReference type="ARBA" id="ARBA00022741"/>
    </source>
</evidence>
<name>A3LT44_PICST</name>
<dbReference type="Pfam" id="PF08519">
    <property type="entry name" value="RFC1"/>
    <property type="match status" value="1"/>
</dbReference>
<reference evidence="12 13" key="1">
    <citation type="journal article" date="2007" name="Nat. Biotechnol.">
        <title>Genome sequence of the lignocellulose-bioconverting and xylose-fermenting yeast Pichia stipitis.</title>
        <authorList>
            <person name="Jeffries T.W."/>
            <person name="Grigoriev I.V."/>
            <person name="Grimwood J."/>
            <person name="Laplaza J.M."/>
            <person name="Aerts A."/>
            <person name="Salamov A."/>
            <person name="Schmutz J."/>
            <person name="Lindquist E."/>
            <person name="Dehal P."/>
            <person name="Shapiro H."/>
            <person name="Jin Y.S."/>
            <person name="Passoth V."/>
            <person name="Richardson P.M."/>
        </authorList>
    </citation>
    <scope>NUCLEOTIDE SEQUENCE [LARGE SCALE GENOMIC DNA]</scope>
    <source>
        <strain evidence="13">ATCC 58785 / CBS 6054 / NBRC 10063 / NRRL Y-11545</strain>
    </source>
</reference>
<dbReference type="InterPro" id="IPR013725">
    <property type="entry name" value="DNA_replication_fac_RFC1_C"/>
</dbReference>
<dbReference type="Gene3D" id="3.40.50.10190">
    <property type="entry name" value="BRCT domain"/>
    <property type="match status" value="1"/>
</dbReference>
<dbReference type="eggNOG" id="KOG1968">
    <property type="taxonomic scope" value="Eukaryota"/>
</dbReference>
<dbReference type="FunFam" id="1.10.8.60:FF:000021">
    <property type="entry name" value="Replication factor C subunit 1"/>
    <property type="match status" value="1"/>
</dbReference>
<dbReference type="GO" id="GO:0006272">
    <property type="term" value="P:leading strand elongation"/>
    <property type="evidence" value="ECO:0007669"/>
    <property type="project" value="EnsemblFungi"/>
</dbReference>
<dbReference type="GO" id="GO:0003682">
    <property type="term" value="F:chromatin binding"/>
    <property type="evidence" value="ECO:0007669"/>
    <property type="project" value="EnsemblFungi"/>
</dbReference>
<dbReference type="CDD" id="cd00009">
    <property type="entry name" value="AAA"/>
    <property type="match status" value="1"/>
</dbReference>
<evidence type="ECO:0000256" key="7">
    <source>
        <dbReference type="ARBA" id="ARBA00022840"/>
    </source>
</evidence>
<dbReference type="SUPFAM" id="SSF52113">
    <property type="entry name" value="BRCT domain"/>
    <property type="match status" value="1"/>
</dbReference>
<dbReference type="InterPro" id="IPR003593">
    <property type="entry name" value="AAA+_ATPase"/>
</dbReference>
<dbReference type="InterPro" id="IPR001357">
    <property type="entry name" value="BRCT_dom"/>
</dbReference>
<comment type="subcellular location">
    <subcellularLocation>
        <location evidence="1">Nucleus</location>
    </subcellularLocation>
</comment>
<feature type="compositionally biased region" description="Basic and acidic residues" evidence="10">
    <location>
        <begin position="732"/>
        <end position="748"/>
    </location>
</feature>
<feature type="compositionally biased region" description="Basic residues" evidence="10">
    <location>
        <begin position="749"/>
        <end position="764"/>
    </location>
</feature>
<dbReference type="FunFam" id="1.20.272.10:FF:000005">
    <property type="entry name" value="Replication factor C subunit 1"/>
    <property type="match status" value="1"/>
</dbReference>
<feature type="compositionally biased region" description="Acidic residues" evidence="10">
    <location>
        <begin position="714"/>
        <end position="731"/>
    </location>
</feature>
<dbReference type="Gene3D" id="1.10.8.60">
    <property type="match status" value="1"/>
</dbReference>
<evidence type="ECO:0000256" key="5">
    <source>
        <dbReference type="ARBA" id="ARBA00022705"/>
    </source>
</evidence>
<dbReference type="InterPro" id="IPR008921">
    <property type="entry name" value="DNA_pol3_clamp-load_cplx_C"/>
</dbReference>
<keyword evidence="5" id="KW-0235">DNA replication</keyword>
<dbReference type="PANTHER" id="PTHR23389:SF6">
    <property type="entry name" value="REPLICATION FACTOR C SUBUNIT 1"/>
    <property type="match status" value="1"/>
</dbReference>
<dbReference type="AlphaFoldDB" id="A3LT44"/>
<accession>A3LT44</accession>
<comment type="similarity">
    <text evidence="2">Belongs to the activator 1 large subunit family.</text>
</comment>
<dbReference type="InterPro" id="IPR047854">
    <property type="entry name" value="RFC_lid"/>
</dbReference>
<dbReference type="PANTHER" id="PTHR23389">
    <property type="entry name" value="CHROMOSOME TRANSMISSION FIDELITY FACTOR 18"/>
    <property type="match status" value="1"/>
</dbReference>
<keyword evidence="13" id="KW-1185">Reference proteome</keyword>
<dbReference type="OMA" id="LICNERN"/>
<keyword evidence="8" id="KW-0238">DNA-binding</keyword>
<evidence type="ECO:0000256" key="3">
    <source>
        <dbReference type="ARBA" id="ARBA00020401"/>
    </source>
</evidence>
<dbReference type="Gene3D" id="3.40.50.300">
    <property type="entry name" value="P-loop containing nucleotide triphosphate hydrolases"/>
    <property type="match status" value="1"/>
</dbReference>
<dbReference type="STRING" id="322104.A3LT44"/>
<dbReference type="Pfam" id="PF00004">
    <property type="entry name" value="AAA"/>
    <property type="match status" value="1"/>
</dbReference>
<dbReference type="GO" id="GO:0006298">
    <property type="term" value="P:mismatch repair"/>
    <property type="evidence" value="ECO:0007669"/>
    <property type="project" value="EnsemblFungi"/>
</dbReference>
<evidence type="ECO:0000259" key="11">
    <source>
        <dbReference type="PROSITE" id="PS50172"/>
    </source>
</evidence>
<dbReference type="HOGENOM" id="CLU_003574_1_0_1"/>
<dbReference type="GO" id="GO:0003689">
    <property type="term" value="F:DNA clamp loader activity"/>
    <property type="evidence" value="ECO:0007669"/>
    <property type="project" value="EnsemblFungi"/>
</dbReference>
<dbReference type="InParanoid" id="A3LT44"/>
<dbReference type="Pfam" id="PF25361">
    <property type="entry name" value="AAA_lid_RFC1"/>
    <property type="match status" value="1"/>
</dbReference>
<protein>
    <recommendedName>
        <fullName evidence="3">Replication factor C subunit 1</fullName>
    </recommendedName>
</protein>
<keyword evidence="9" id="KW-0539">Nucleus</keyword>
<dbReference type="Pfam" id="PF00533">
    <property type="entry name" value="BRCT"/>
    <property type="match status" value="1"/>
</dbReference>
<feature type="region of interest" description="Disordered" evidence="10">
    <location>
        <begin position="177"/>
        <end position="200"/>
    </location>
</feature>
<evidence type="ECO:0000256" key="1">
    <source>
        <dbReference type="ARBA" id="ARBA00004123"/>
    </source>
</evidence>
<evidence type="ECO:0000313" key="12">
    <source>
        <dbReference type="EMBL" id="ABN66004.2"/>
    </source>
</evidence>
<dbReference type="FunFam" id="3.40.50.10190:FF:000001">
    <property type="entry name" value="Replication factor C subunit 1"/>
    <property type="match status" value="1"/>
</dbReference>
<gene>
    <name evidence="12" type="ORF">PICST_35815</name>
</gene>
<dbReference type="InterPro" id="IPR003959">
    <property type="entry name" value="ATPase_AAA_core"/>
</dbReference>
<feature type="domain" description="BRCT" evidence="11">
    <location>
        <begin position="47"/>
        <end position="126"/>
    </location>
</feature>
<evidence type="ECO:0000256" key="2">
    <source>
        <dbReference type="ARBA" id="ARBA00006116"/>
    </source>
</evidence>
<dbReference type="SMART" id="SM00382">
    <property type="entry name" value="AAA"/>
    <property type="match status" value="1"/>
</dbReference>
<evidence type="ECO:0000313" key="13">
    <source>
        <dbReference type="Proteomes" id="UP000002258"/>
    </source>
</evidence>
<dbReference type="FunFam" id="3.40.50.300:FF:000395">
    <property type="entry name" value="Replication factor C subunit 1"/>
    <property type="match status" value="1"/>
</dbReference>
<dbReference type="GO" id="GO:0070914">
    <property type="term" value="P:UV-damage excision repair"/>
    <property type="evidence" value="ECO:0007669"/>
    <property type="project" value="EnsemblFungi"/>
</dbReference>
<keyword evidence="7" id="KW-0067">ATP-binding</keyword>
<evidence type="ECO:0000256" key="8">
    <source>
        <dbReference type="ARBA" id="ARBA00023125"/>
    </source>
</evidence>
<keyword evidence="6" id="KW-0547">Nucleotide-binding</keyword>
<dbReference type="GO" id="GO:0005634">
    <property type="term" value="C:nucleus"/>
    <property type="evidence" value="ECO:0007669"/>
    <property type="project" value="UniProtKB-SubCell"/>
</dbReference>
<keyword evidence="4" id="KW-0597">Phosphoprotein</keyword>
<dbReference type="KEGG" id="pic:PICST_35815"/>
<dbReference type="SUPFAM" id="SSF48019">
    <property type="entry name" value="post-AAA+ oligomerization domain-like"/>
    <property type="match status" value="1"/>
</dbReference>
<dbReference type="GO" id="GO:1902983">
    <property type="term" value="P:DNA strand elongation involved in mitotic DNA replication"/>
    <property type="evidence" value="ECO:0007669"/>
    <property type="project" value="EnsemblFungi"/>
</dbReference>
<dbReference type="GO" id="GO:0005663">
    <property type="term" value="C:DNA replication factor C complex"/>
    <property type="evidence" value="ECO:0007669"/>
    <property type="project" value="EnsemblFungi"/>
</dbReference>
<dbReference type="GO" id="GO:0016887">
    <property type="term" value="F:ATP hydrolysis activity"/>
    <property type="evidence" value="ECO:0007669"/>
    <property type="project" value="InterPro"/>
</dbReference>
<dbReference type="FunCoup" id="A3LT44">
    <property type="interactions" value="1063"/>
</dbReference>
<dbReference type="RefSeq" id="XP_001384033.2">
    <property type="nucleotide sequence ID" value="XM_001383996.1"/>
</dbReference>
<evidence type="ECO:0000256" key="4">
    <source>
        <dbReference type="ARBA" id="ARBA00022553"/>
    </source>
</evidence>
<dbReference type="InterPro" id="IPR027417">
    <property type="entry name" value="P-loop_NTPase"/>
</dbReference>
<dbReference type="GeneID" id="4838820"/>
<dbReference type="EMBL" id="CP000498">
    <property type="protein sequence ID" value="ABN66004.2"/>
    <property type="molecule type" value="Genomic_DNA"/>
</dbReference>
<proteinExistence type="inferred from homology"/>
<dbReference type="GO" id="GO:0005524">
    <property type="term" value="F:ATP binding"/>
    <property type="evidence" value="ECO:0007669"/>
    <property type="project" value="UniProtKB-KW"/>
</dbReference>
<evidence type="ECO:0000256" key="10">
    <source>
        <dbReference type="SAM" id="MobiDB-lite"/>
    </source>
</evidence>
<dbReference type="CDD" id="cd18140">
    <property type="entry name" value="HLD_clamp_RFC"/>
    <property type="match status" value="1"/>
</dbReference>
<dbReference type="PIRSF" id="PIRSF036578">
    <property type="entry name" value="RFC1"/>
    <property type="match status" value="1"/>
</dbReference>
<dbReference type="Gene3D" id="1.20.272.10">
    <property type="match status" value="1"/>
</dbReference>
<dbReference type="PROSITE" id="PS50172">
    <property type="entry name" value="BRCT"/>
    <property type="match status" value="1"/>
</dbReference>
<dbReference type="SMART" id="SM00292">
    <property type="entry name" value="BRCT"/>
    <property type="match status" value="1"/>
</dbReference>
<dbReference type="Proteomes" id="UP000002258">
    <property type="component" value="Chromosome 4"/>
</dbReference>
<dbReference type="GO" id="GO:0003677">
    <property type="term" value="F:DNA binding"/>
    <property type="evidence" value="ECO:0007669"/>
    <property type="project" value="UniProtKB-KW"/>
</dbReference>
<dbReference type="SUPFAM" id="SSF52540">
    <property type="entry name" value="P-loop containing nucleoside triphosphate hydrolases"/>
    <property type="match status" value="1"/>
</dbReference>
<dbReference type="OrthoDB" id="446168at2759"/>
<dbReference type="InterPro" id="IPR012178">
    <property type="entry name" value="RFC1"/>
</dbReference>
<evidence type="ECO:0000256" key="9">
    <source>
        <dbReference type="ARBA" id="ARBA00023242"/>
    </source>
</evidence>
<feature type="region of interest" description="Disordered" evidence="10">
    <location>
        <begin position="714"/>
        <end position="764"/>
    </location>
</feature>